<protein>
    <submittedName>
        <fullName evidence="1">Uncharacterized protein</fullName>
    </submittedName>
</protein>
<dbReference type="AlphaFoldDB" id="X1QL80"/>
<evidence type="ECO:0000313" key="1">
    <source>
        <dbReference type="EMBL" id="GAI55546.1"/>
    </source>
</evidence>
<feature type="non-terminal residue" evidence="1">
    <location>
        <position position="80"/>
    </location>
</feature>
<organism evidence="1">
    <name type="scientific">marine sediment metagenome</name>
    <dbReference type="NCBI Taxonomy" id="412755"/>
    <lineage>
        <taxon>unclassified sequences</taxon>
        <taxon>metagenomes</taxon>
        <taxon>ecological metagenomes</taxon>
    </lineage>
</organism>
<reference evidence="1" key="1">
    <citation type="journal article" date="2014" name="Front. Microbiol.">
        <title>High frequency of phylogenetically diverse reductive dehalogenase-homologous genes in deep subseafloor sedimentary metagenomes.</title>
        <authorList>
            <person name="Kawai M."/>
            <person name="Futagami T."/>
            <person name="Toyoda A."/>
            <person name="Takaki Y."/>
            <person name="Nishi S."/>
            <person name="Hori S."/>
            <person name="Arai W."/>
            <person name="Tsubouchi T."/>
            <person name="Morono Y."/>
            <person name="Uchiyama I."/>
            <person name="Ito T."/>
            <person name="Fujiyama A."/>
            <person name="Inagaki F."/>
            <person name="Takami H."/>
        </authorList>
    </citation>
    <scope>NUCLEOTIDE SEQUENCE</scope>
    <source>
        <strain evidence="1">Expedition CK06-06</strain>
    </source>
</reference>
<gene>
    <name evidence="1" type="ORF">S06H3_58535</name>
</gene>
<proteinExistence type="predicted"/>
<accession>X1QL80</accession>
<sequence length="80" mass="8699">MAEGLRLIQLKKGLKEGLRYAARVFSPGILQAVEAEIYVGAKRNVDLLGRVVALTEVTTTYSMPGAGEIVSTSYVDEDLR</sequence>
<name>X1QL80_9ZZZZ</name>
<dbReference type="EMBL" id="BARV01037907">
    <property type="protein sequence ID" value="GAI55546.1"/>
    <property type="molecule type" value="Genomic_DNA"/>
</dbReference>
<comment type="caution">
    <text evidence="1">The sequence shown here is derived from an EMBL/GenBank/DDBJ whole genome shotgun (WGS) entry which is preliminary data.</text>
</comment>